<evidence type="ECO:0000256" key="2">
    <source>
        <dbReference type="ARBA" id="ARBA00029447"/>
    </source>
</evidence>
<dbReference type="InterPro" id="IPR003660">
    <property type="entry name" value="HAMP_dom"/>
</dbReference>
<dbReference type="PRINTS" id="PR00260">
    <property type="entry name" value="CHEMTRNSDUCR"/>
</dbReference>
<organism evidence="7 8">
    <name type="scientific">Azospira oryzae</name>
    <dbReference type="NCBI Taxonomy" id="146939"/>
    <lineage>
        <taxon>Bacteria</taxon>
        <taxon>Pseudomonadati</taxon>
        <taxon>Pseudomonadota</taxon>
        <taxon>Betaproteobacteria</taxon>
        <taxon>Rhodocyclales</taxon>
        <taxon>Rhodocyclaceae</taxon>
        <taxon>Azospira</taxon>
    </lineage>
</organism>
<evidence type="ECO:0000256" key="3">
    <source>
        <dbReference type="PROSITE-ProRule" id="PRU00284"/>
    </source>
</evidence>
<accession>A0ABY0ITY7</accession>
<protein>
    <submittedName>
        <fullName evidence="7">Methyl-accepting chemotaxis protein</fullName>
    </submittedName>
</protein>
<keyword evidence="8" id="KW-1185">Reference proteome</keyword>
<comment type="similarity">
    <text evidence="2">Belongs to the methyl-accepting chemotaxis (MCP) protein family.</text>
</comment>
<dbReference type="CDD" id="cd06225">
    <property type="entry name" value="HAMP"/>
    <property type="match status" value="1"/>
</dbReference>
<evidence type="ECO:0000313" key="7">
    <source>
        <dbReference type="EMBL" id="RZT89506.1"/>
    </source>
</evidence>
<dbReference type="InterPro" id="IPR004090">
    <property type="entry name" value="Chemotax_Me-accpt_rcpt"/>
</dbReference>
<dbReference type="CDD" id="cd11386">
    <property type="entry name" value="MCP_signal"/>
    <property type="match status" value="1"/>
</dbReference>
<feature type="domain" description="Methyl-accepting transducer" evidence="5">
    <location>
        <begin position="263"/>
        <end position="499"/>
    </location>
</feature>
<dbReference type="PANTHER" id="PTHR32089">
    <property type="entry name" value="METHYL-ACCEPTING CHEMOTAXIS PROTEIN MCPB"/>
    <property type="match status" value="1"/>
</dbReference>
<gene>
    <name evidence="7" type="ORF">EV678_0292</name>
</gene>
<dbReference type="RefSeq" id="WP_130458253.1">
    <property type="nucleotide sequence ID" value="NZ_SHKM01000001.1"/>
</dbReference>
<evidence type="ECO:0000256" key="1">
    <source>
        <dbReference type="ARBA" id="ARBA00023224"/>
    </source>
</evidence>
<dbReference type="Pfam" id="PF00672">
    <property type="entry name" value="HAMP"/>
    <property type="match status" value="1"/>
</dbReference>
<dbReference type="PROSITE" id="PS50111">
    <property type="entry name" value="CHEMOTAXIS_TRANSDUC_2"/>
    <property type="match status" value="1"/>
</dbReference>
<name>A0ABY0ITY7_9RHOO</name>
<sequence>MTIAKRLAILILIAVAGLVVVGAFGLRQMGAINANLEFANENSIPSIRMVANMESSFFRLRTFMLTYIMSPDAERPSLAQQVMNNRERLQGYVKGYEPLVSDDKDKEYLENSKRMLAEYFSLIDRQMASIRAGQVDKAKEDAVLAGALGRRIADNVEAHIKYNEELATQEVRKAAEAYSSGKVVSMIVMVLATLGVAGLGFLVYRHVEQSLGNMVTMFKRIEHDLDFTGRLEVRGTDEVAQASTAFNRLLDRLQASFREISSHTEAVNTAANRVANASHEMSIASGHQSEAASSMAATVEEMTVSINHVADRAGEANQLSTASGELAHKGEGIIGDTVAGINSIAETVRHASEQISRLEQQSERINNVVSVIKEVADQTNLLALNAAIEAARAGEQGRGFAVVADEVRKLAERTTQSTQEIASTILEMQAGAQAAVQGIHAVVERVDTGVSRAEQANQAIQEIGDGSRRTVDMVGDISDAIREQSVASTAIAQQVEKIAQMSEENSAAAQSTSDTAGELAHLAQEMQQVVAQYRV</sequence>
<dbReference type="Pfam" id="PF12729">
    <property type="entry name" value="4HB_MCP_1"/>
    <property type="match status" value="1"/>
</dbReference>
<keyword evidence="1 3" id="KW-0807">Transducer</keyword>
<dbReference type="SMART" id="SM00283">
    <property type="entry name" value="MA"/>
    <property type="match status" value="1"/>
</dbReference>
<evidence type="ECO:0000259" key="5">
    <source>
        <dbReference type="PROSITE" id="PS50111"/>
    </source>
</evidence>
<dbReference type="PROSITE" id="PS50885">
    <property type="entry name" value="HAMP"/>
    <property type="match status" value="1"/>
</dbReference>
<feature type="domain" description="HAMP" evidence="6">
    <location>
        <begin position="205"/>
        <end position="258"/>
    </location>
</feature>
<proteinExistence type="inferred from homology"/>
<feature type="coiled-coil region" evidence="4">
    <location>
        <begin position="341"/>
        <end position="368"/>
    </location>
</feature>
<dbReference type="SMART" id="SM00304">
    <property type="entry name" value="HAMP"/>
    <property type="match status" value="1"/>
</dbReference>
<dbReference type="InterPro" id="IPR004089">
    <property type="entry name" value="MCPsignal_dom"/>
</dbReference>
<dbReference type="EMBL" id="SHKM01000001">
    <property type="protein sequence ID" value="RZT89506.1"/>
    <property type="molecule type" value="Genomic_DNA"/>
</dbReference>
<reference evidence="7 8" key="1">
    <citation type="submission" date="2019-02" db="EMBL/GenBank/DDBJ databases">
        <title>Genomic Encyclopedia of Type Strains, Phase IV (KMG-IV): sequencing the most valuable type-strain genomes for metagenomic binning, comparative biology and taxonomic classification.</title>
        <authorList>
            <person name="Goeker M."/>
        </authorList>
    </citation>
    <scope>NUCLEOTIDE SEQUENCE [LARGE SCALE GENOMIC DNA]</scope>
    <source>
        <strain evidence="7 8">DSM 21223</strain>
    </source>
</reference>
<dbReference type="InterPro" id="IPR024478">
    <property type="entry name" value="HlyB_4HB_MCP"/>
</dbReference>
<evidence type="ECO:0000256" key="4">
    <source>
        <dbReference type="SAM" id="Coils"/>
    </source>
</evidence>
<dbReference type="Pfam" id="PF00015">
    <property type="entry name" value="MCPsignal"/>
    <property type="match status" value="1"/>
</dbReference>
<keyword evidence="4" id="KW-0175">Coiled coil</keyword>
<dbReference type="Proteomes" id="UP000292136">
    <property type="component" value="Unassembled WGS sequence"/>
</dbReference>
<comment type="caution">
    <text evidence="7">The sequence shown here is derived from an EMBL/GenBank/DDBJ whole genome shotgun (WGS) entry which is preliminary data.</text>
</comment>
<evidence type="ECO:0000259" key="6">
    <source>
        <dbReference type="PROSITE" id="PS50885"/>
    </source>
</evidence>
<evidence type="ECO:0000313" key="8">
    <source>
        <dbReference type="Proteomes" id="UP000292136"/>
    </source>
</evidence>
<dbReference type="Gene3D" id="1.10.287.950">
    <property type="entry name" value="Methyl-accepting chemotaxis protein"/>
    <property type="match status" value="1"/>
</dbReference>
<dbReference type="SUPFAM" id="SSF58104">
    <property type="entry name" value="Methyl-accepting chemotaxis protein (MCP) signaling domain"/>
    <property type="match status" value="1"/>
</dbReference>
<dbReference type="PANTHER" id="PTHR32089:SF112">
    <property type="entry name" value="LYSOZYME-LIKE PROTEIN-RELATED"/>
    <property type="match status" value="1"/>
</dbReference>